<dbReference type="STRING" id="1499967.U27_03306"/>
<sequence>MAMPVKEIAKQKIDMLSHDDIMELLGFLNALEQKHEFAREENHGELRHSLEELRETCGVDNWDGYGACALHKESYQEALRLLQYLPTMFPQPDVAADPDGTVAFEWSNGPRQVLSLSIGDHGELVYAGIFEKSYTHGTEYFEHDFPRILVEHLQRVFE</sequence>
<reference evidence="1" key="1">
    <citation type="journal article" date="2015" name="PeerJ">
        <title>First genomic representation of candidate bacterial phylum KSB3 points to enhanced environmental sensing as a trigger of wastewater bulking.</title>
        <authorList>
            <person name="Sekiguchi Y."/>
            <person name="Ohashi A."/>
            <person name="Parks D.H."/>
            <person name="Yamauchi T."/>
            <person name="Tyson G.W."/>
            <person name="Hugenholtz P."/>
        </authorList>
    </citation>
    <scope>NUCLEOTIDE SEQUENCE [LARGE SCALE GENOMIC DNA]</scope>
</reference>
<keyword evidence="2" id="KW-1185">Reference proteome</keyword>
<evidence type="ECO:0000313" key="2">
    <source>
        <dbReference type="Proteomes" id="UP000030661"/>
    </source>
</evidence>
<gene>
    <name evidence="1" type="ORF">U27_03306</name>
</gene>
<dbReference type="Proteomes" id="UP000030661">
    <property type="component" value="Unassembled WGS sequence"/>
</dbReference>
<dbReference type="AlphaFoldDB" id="A0A081BVI9"/>
<evidence type="ECO:0000313" key="1">
    <source>
        <dbReference type="EMBL" id="GAK56344.1"/>
    </source>
</evidence>
<dbReference type="EMBL" id="DF820464">
    <property type="protein sequence ID" value="GAK56344.1"/>
    <property type="molecule type" value="Genomic_DNA"/>
</dbReference>
<accession>A0A081BVI9</accession>
<name>A0A081BVI9_VECG1</name>
<dbReference type="HOGENOM" id="CLU_1665972_0_0_0"/>
<organism evidence="1">
    <name type="scientific">Vecturithrix granuli</name>
    <dbReference type="NCBI Taxonomy" id="1499967"/>
    <lineage>
        <taxon>Bacteria</taxon>
        <taxon>Candidatus Moduliflexota</taxon>
        <taxon>Candidatus Vecturitrichia</taxon>
        <taxon>Candidatus Vecturitrichales</taxon>
        <taxon>Candidatus Vecturitrichaceae</taxon>
        <taxon>Candidatus Vecturithrix</taxon>
    </lineage>
</organism>
<dbReference type="eggNOG" id="ENOG5032W2J">
    <property type="taxonomic scope" value="Bacteria"/>
</dbReference>
<proteinExistence type="predicted"/>
<protein>
    <submittedName>
        <fullName evidence="1">Uncharacterized protein</fullName>
    </submittedName>
</protein>